<keyword evidence="1" id="KW-1133">Transmembrane helix</keyword>
<feature type="transmembrane region" description="Helical" evidence="1">
    <location>
        <begin position="20"/>
        <end position="41"/>
    </location>
</feature>
<name>A0A6G8ALG6_9ENTE</name>
<reference evidence="2 3" key="1">
    <citation type="submission" date="2020-03" db="EMBL/GenBank/DDBJ databases">
        <title>Vagococcus sp. nov., isolated from beetles.</title>
        <authorList>
            <person name="Hyun D.-W."/>
            <person name="Bae J.-W."/>
        </authorList>
    </citation>
    <scope>NUCLEOTIDE SEQUENCE [LARGE SCALE GENOMIC DNA]</scope>
    <source>
        <strain evidence="2 3">HDW17A</strain>
    </source>
</reference>
<dbReference type="EMBL" id="CP049886">
    <property type="protein sequence ID" value="QIL45802.1"/>
    <property type="molecule type" value="Genomic_DNA"/>
</dbReference>
<evidence type="ECO:0000313" key="2">
    <source>
        <dbReference type="EMBL" id="QIL45802.1"/>
    </source>
</evidence>
<keyword evidence="1" id="KW-0472">Membrane</keyword>
<accession>A0A6G8ALG6</accession>
<dbReference type="AlphaFoldDB" id="A0A6G8ALG6"/>
<keyword evidence="1" id="KW-0812">Transmembrane</keyword>
<proteinExistence type="predicted"/>
<dbReference type="KEGG" id="vah:G7081_01205"/>
<protein>
    <submittedName>
        <fullName evidence="2">Uncharacterized protein</fullName>
    </submittedName>
</protein>
<organism evidence="2 3">
    <name type="scientific">Vagococcus coleopterorum</name>
    <dbReference type="NCBI Taxonomy" id="2714946"/>
    <lineage>
        <taxon>Bacteria</taxon>
        <taxon>Bacillati</taxon>
        <taxon>Bacillota</taxon>
        <taxon>Bacilli</taxon>
        <taxon>Lactobacillales</taxon>
        <taxon>Enterococcaceae</taxon>
        <taxon>Vagococcus</taxon>
    </lineage>
</organism>
<dbReference type="Proteomes" id="UP000500890">
    <property type="component" value="Chromosome"/>
</dbReference>
<dbReference type="RefSeq" id="WP_166006660.1">
    <property type="nucleotide sequence ID" value="NZ_CP049886.1"/>
</dbReference>
<evidence type="ECO:0000256" key="1">
    <source>
        <dbReference type="SAM" id="Phobius"/>
    </source>
</evidence>
<sequence length="199" mass="22464">MKINLLPAKFIKNRATDVIILSVSAISIVIVLLFMLFFLYFNTQLGKLNREAQQRLTEKVTMNKTVDELKQSQAIDIQEFLEGFKQEKQLITPMMANFEKTANDLKLKIISYQITAPSTEETENPINGENGDALLSPITISVEGDLYKNMPKFKAKTEKLSWVYDVQPVGVDAKDGNVTSEFIIRVKNNVGQSDKEATK</sequence>
<evidence type="ECO:0000313" key="3">
    <source>
        <dbReference type="Proteomes" id="UP000500890"/>
    </source>
</evidence>
<keyword evidence="3" id="KW-1185">Reference proteome</keyword>
<gene>
    <name evidence="2" type="ORF">G7081_01205</name>
</gene>